<reference evidence="2" key="2">
    <citation type="submission" date="2025-08" db="UniProtKB">
        <authorList>
            <consortium name="RefSeq"/>
        </authorList>
    </citation>
    <scope>IDENTIFICATION</scope>
    <source>
        <tissue evidence="2">Leaf</tissue>
    </source>
</reference>
<name>A0AC58SEN0_TOBAC</name>
<dbReference type="RefSeq" id="XP_075083424.1">
    <property type="nucleotide sequence ID" value="XM_075227323.1"/>
</dbReference>
<gene>
    <name evidence="2" type="primary">LOC142167164</name>
</gene>
<reference evidence="1" key="1">
    <citation type="journal article" date="2014" name="Nat. Commun.">
        <title>The tobacco genome sequence and its comparison with those of tomato and potato.</title>
        <authorList>
            <person name="Sierro N."/>
            <person name="Battey J.N."/>
            <person name="Ouadi S."/>
            <person name="Bakaher N."/>
            <person name="Bovet L."/>
            <person name="Willig A."/>
            <person name="Goepfert S."/>
            <person name="Peitsch M.C."/>
            <person name="Ivanov N.V."/>
        </authorList>
    </citation>
    <scope>NUCLEOTIDE SEQUENCE [LARGE SCALE GENOMIC DNA]</scope>
</reference>
<proteinExistence type="predicted"/>
<sequence>MADHKKLTEDLQYDIHIQFPAMRHSGGIIIMWKENILQVDEVLITSQGIHAMVKVLPSNLSWLFSAIYASNYLEDRKTIWKNLINISNSINDSWFVGGDFNEVLKAKDKFGGNYINTNISNLFWNCINQCRIVDLGYKGSKYTWSNKRYKNKTSLILERIDGCFVNNCWINEFPEAFVTHLARTHSDYCPLLVKLNNNTQVVNVKPFWFESMWCSHPTFHTLIRDSFPTHSTLIPSSLRFKNNVINWNKHNFNNIFHKKKRLLARIAGIQKSPNYQFSHFLLNLENTLIEELDSILKNEEDF</sequence>
<keyword evidence="1" id="KW-1185">Reference proteome</keyword>
<protein>
    <submittedName>
        <fullName evidence="2">Uncharacterized protein LOC142167164</fullName>
    </submittedName>
</protein>
<evidence type="ECO:0000313" key="1">
    <source>
        <dbReference type="Proteomes" id="UP000790787"/>
    </source>
</evidence>
<organism evidence="1 2">
    <name type="scientific">Nicotiana tabacum</name>
    <name type="common">Common tobacco</name>
    <dbReference type="NCBI Taxonomy" id="4097"/>
    <lineage>
        <taxon>Eukaryota</taxon>
        <taxon>Viridiplantae</taxon>
        <taxon>Streptophyta</taxon>
        <taxon>Embryophyta</taxon>
        <taxon>Tracheophyta</taxon>
        <taxon>Spermatophyta</taxon>
        <taxon>Magnoliopsida</taxon>
        <taxon>eudicotyledons</taxon>
        <taxon>Gunneridae</taxon>
        <taxon>Pentapetalae</taxon>
        <taxon>asterids</taxon>
        <taxon>lamiids</taxon>
        <taxon>Solanales</taxon>
        <taxon>Solanaceae</taxon>
        <taxon>Nicotianoideae</taxon>
        <taxon>Nicotianeae</taxon>
        <taxon>Nicotiana</taxon>
    </lineage>
</organism>
<accession>A0AC58SEN0</accession>
<evidence type="ECO:0000313" key="2">
    <source>
        <dbReference type="RefSeq" id="XP_075083424.1"/>
    </source>
</evidence>
<dbReference type="Proteomes" id="UP000790787">
    <property type="component" value="Chromosome 12"/>
</dbReference>